<dbReference type="InterPro" id="IPR056193">
    <property type="entry name" value="bHLH_NCOA1-3"/>
</dbReference>
<feature type="region of interest" description="Disordered" evidence="13">
    <location>
        <begin position="1"/>
        <end position="40"/>
    </location>
</feature>
<dbReference type="GO" id="GO:0048511">
    <property type="term" value="P:rhythmic process"/>
    <property type="evidence" value="ECO:0007669"/>
    <property type="project" value="UniProtKB-KW"/>
</dbReference>
<dbReference type="FunFam" id="3.30.450.20:FF:000008">
    <property type="entry name" value="Nuclear receptor coactivator"/>
    <property type="match status" value="1"/>
</dbReference>
<dbReference type="Pfam" id="PF16279">
    <property type="entry name" value="DUF4927"/>
    <property type="match status" value="1"/>
</dbReference>
<dbReference type="InterPro" id="IPR032565">
    <property type="entry name" value="NCOA2/3_DUF4927"/>
</dbReference>
<dbReference type="InterPro" id="IPR011598">
    <property type="entry name" value="bHLH_dom"/>
</dbReference>
<dbReference type="InterPro" id="IPR000014">
    <property type="entry name" value="PAS"/>
</dbReference>
<dbReference type="Pfam" id="PF14598">
    <property type="entry name" value="PAS_11"/>
    <property type="match status" value="1"/>
</dbReference>
<dbReference type="InterPro" id="IPR013767">
    <property type="entry name" value="PAS_fold"/>
</dbReference>
<keyword evidence="5" id="KW-0805">Transcription regulation</keyword>
<dbReference type="Gene3D" id="3.30.450.20">
    <property type="entry name" value="PAS domain"/>
    <property type="match status" value="2"/>
</dbReference>
<evidence type="ECO:0000256" key="10">
    <source>
        <dbReference type="ARBA" id="ARBA00031751"/>
    </source>
</evidence>
<comment type="similarity">
    <text evidence="2">Belongs to the SRC/p160 nuclear receptor coactivator family.</text>
</comment>
<dbReference type="GO" id="GO:0046983">
    <property type="term" value="F:protein dimerization activity"/>
    <property type="evidence" value="ECO:0007669"/>
    <property type="project" value="InterPro"/>
</dbReference>
<dbReference type="Pfam" id="PF16665">
    <property type="entry name" value="NCOA_u2"/>
    <property type="match status" value="1"/>
</dbReference>
<proteinExistence type="inferred from homology"/>
<comment type="subcellular location">
    <subcellularLocation>
        <location evidence="1">Nucleus</location>
    </subcellularLocation>
</comment>
<dbReference type="Proteomes" id="UP000233160">
    <property type="component" value="Unassembled WGS sequence"/>
</dbReference>
<protein>
    <recommendedName>
        <fullName evidence="3">Nuclear receptor coactivator 2</fullName>
    </recommendedName>
    <alternativeName>
        <fullName evidence="10">Transcriptional intermediary factor 2</fullName>
    </alternativeName>
</protein>
<keyword evidence="4" id="KW-0677">Repeat</keyword>
<dbReference type="PANTHER" id="PTHR10684:SF2">
    <property type="entry name" value="NUCLEAR RECEPTOR COACTIVATOR 2"/>
    <property type="match status" value="1"/>
</dbReference>
<evidence type="ECO:0000256" key="4">
    <source>
        <dbReference type="ARBA" id="ARBA00022737"/>
    </source>
</evidence>
<feature type="domain" description="PAS" evidence="14">
    <location>
        <begin position="119"/>
        <end position="183"/>
    </location>
</feature>
<name>A0A2K6FHY1_PROCO</name>
<reference evidence="16" key="1">
    <citation type="submission" date="2025-08" db="UniProtKB">
        <authorList>
            <consortium name="Ensembl"/>
        </authorList>
    </citation>
    <scope>IDENTIFICATION</scope>
</reference>
<dbReference type="GO" id="GO:0045944">
    <property type="term" value="P:positive regulation of transcription by RNA polymerase II"/>
    <property type="evidence" value="ECO:0007669"/>
    <property type="project" value="TreeGrafter"/>
</dbReference>
<organism evidence="16 17">
    <name type="scientific">Propithecus coquereli</name>
    <name type="common">Coquerel's sifaka</name>
    <name type="synonym">Propithecus verreauxi coquereli</name>
    <dbReference type="NCBI Taxonomy" id="379532"/>
    <lineage>
        <taxon>Eukaryota</taxon>
        <taxon>Metazoa</taxon>
        <taxon>Chordata</taxon>
        <taxon>Craniata</taxon>
        <taxon>Vertebrata</taxon>
        <taxon>Euteleostomi</taxon>
        <taxon>Mammalia</taxon>
        <taxon>Eutheria</taxon>
        <taxon>Euarchontoglires</taxon>
        <taxon>Primates</taxon>
        <taxon>Strepsirrhini</taxon>
        <taxon>Lemuriformes</taxon>
        <taxon>Indriidae</taxon>
        <taxon>Propithecus</taxon>
    </lineage>
</organism>
<dbReference type="PROSITE" id="PS50112">
    <property type="entry name" value="PAS"/>
    <property type="match status" value="1"/>
</dbReference>
<keyword evidence="6" id="KW-0090">Biological rhythms</keyword>
<evidence type="ECO:0000256" key="9">
    <source>
        <dbReference type="ARBA" id="ARBA00023242"/>
    </source>
</evidence>
<dbReference type="GeneTree" id="ENSGT00950000183021"/>
<reference evidence="16" key="2">
    <citation type="submission" date="2025-09" db="UniProtKB">
        <authorList>
            <consortium name="Ensembl"/>
        </authorList>
    </citation>
    <scope>IDENTIFICATION</scope>
</reference>
<feature type="compositionally biased region" description="Polar residues" evidence="13">
    <location>
        <begin position="927"/>
        <end position="940"/>
    </location>
</feature>
<dbReference type="Pfam" id="PF08832">
    <property type="entry name" value="SRC-1"/>
    <property type="match status" value="1"/>
</dbReference>
<evidence type="ECO:0000259" key="15">
    <source>
        <dbReference type="PROSITE" id="PS50888"/>
    </source>
</evidence>
<feature type="compositionally biased region" description="Polar residues" evidence="13">
    <location>
        <begin position="1"/>
        <end position="11"/>
    </location>
</feature>
<keyword evidence="7" id="KW-0010">Activator</keyword>
<evidence type="ECO:0000259" key="14">
    <source>
        <dbReference type="PROSITE" id="PS50112"/>
    </source>
</evidence>
<feature type="compositionally biased region" description="Basic and acidic residues" evidence="13">
    <location>
        <begin position="624"/>
        <end position="638"/>
    </location>
</feature>
<dbReference type="InterPro" id="IPR028822">
    <property type="entry name" value="NCOA2_bHLH"/>
</dbReference>
<dbReference type="FunFam" id="4.10.280.10:FF:000008">
    <property type="entry name" value="Nuclear receptor coactivator"/>
    <property type="match status" value="1"/>
</dbReference>
<evidence type="ECO:0000256" key="2">
    <source>
        <dbReference type="ARBA" id="ARBA00009933"/>
    </source>
</evidence>
<gene>
    <name evidence="16" type="primary">NCOA2</name>
</gene>
<dbReference type="InterPro" id="IPR036638">
    <property type="entry name" value="HLH_DNA-bd_sf"/>
</dbReference>
<comment type="subunit">
    <text evidence="12">Present in a complex containing NCOA3, IKKA, IKKB, IKBKG and CREBBP. Present in a complex containing CARM1 and EP300/P300. Interacts (via C-terminus) with CREBBP. Interacts (via LXXLL 1, 2 and 3 motifs) with RORA (via AF-2 motif). Interacts (via LXXLL 1, 2 and 3 motifs) with RORC (via AF-2 motif). Interacts with APEX1. Interacts with BMAL1. Interacts with CARM1. Interacts with CASP8AP2. Interacts with CLOCK. Interacts with DDX5. Interacts with ESR1. Interacts with HIF1A. Interacts with NCOA1. Interacts with NR4A1/Nur77. Interacts with NR4A3; potentiates the activity of the NR4A3. Interacts with NR1H3. Interacts with NR3C1. Interacts with NR3C2. Interacts with PSMB9. Interacts with RARA. Interacts with RXRA. Interacts with RWDD3. Interacts with TTLL5/STAMP. Interacts with NR5A2.</text>
</comment>
<dbReference type="Gene3D" id="4.10.280.10">
    <property type="entry name" value="Helix-loop-helix DNA-binding domain"/>
    <property type="match status" value="1"/>
</dbReference>
<dbReference type="AlphaFoldDB" id="A0A2K6FHY1"/>
<dbReference type="SMART" id="SM00091">
    <property type="entry name" value="PAS"/>
    <property type="match status" value="1"/>
</dbReference>
<dbReference type="GO" id="GO:0032870">
    <property type="term" value="P:cellular response to hormone stimulus"/>
    <property type="evidence" value="ECO:0007669"/>
    <property type="project" value="TreeGrafter"/>
</dbReference>
<evidence type="ECO:0000256" key="11">
    <source>
        <dbReference type="ARBA" id="ARBA00054362"/>
    </source>
</evidence>
<evidence type="ECO:0000256" key="8">
    <source>
        <dbReference type="ARBA" id="ARBA00023163"/>
    </source>
</evidence>
<keyword evidence="17" id="KW-1185">Reference proteome</keyword>
<keyword evidence="9" id="KW-0539">Nucleus</keyword>
<comment type="function">
    <text evidence="11">Transcriptional coactivator for steroid receptors and nuclear receptors. Coactivator of the steroid binding domain (AF-2) but not of the modulating N-terminal domain (AF-1). Required with NCOA1 to control energy balance between white and brown adipose tissues. Critical regulator of glucose metabolism regulation, acts as a RORA coactivator to specifically modulate G6PC1 expression. Involved in the positive regulation of the transcriptional activity of the glucocorticoid receptor NR3C1 by sumoylation enhancer RWDD3. Positively regulates the circadian clock by acting as a transcriptional coactivator for the CLOCK-BMAL1 heterodimer.</text>
</comment>
<feature type="compositionally biased region" description="Polar residues" evidence="13">
    <location>
        <begin position="467"/>
        <end position="486"/>
    </location>
</feature>
<evidence type="ECO:0000256" key="1">
    <source>
        <dbReference type="ARBA" id="ARBA00004123"/>
    </source>
</evidence>
<dbReference type="InterPro" id="IPR035965">
    <property type="entry name" value="PAS-like_dom_sf"/>
</dbReference>
<dbReference type="InterPro" id="IPR017426">
    <property type="entry name" value="Nuclear_rcpt_coactivator"/>
</dbReference>
<evidence type="ECO:0000256" key="13">
    <source>
        <dbReference type="SAM" id="MobiDB-lite"/>
    </source>
</evidence>
<evidence type="ECO:0000256" key="6">
    <source>
        <dbReference type="ARBA" id="ARBA00023108"/>
    </source>
</evidence>
<dbReference type="GO" id="GO:0003713">
    <property type="term" value="F:transcription coactivator activity"/>
    <property type="evidence" value="ECO:0007669"/>
    <property type="project" value="InterPro"/>
</dbReference>
<evidence type="ECO:0000313" key="16">
    <source>
        <dbReference type="Ensembl" id="ENSPCOP00000013584.1"/>
    </source>
</evidence>
<dbReference type="GO" id="GO:0005634">
    <property type="term" value="C:nucleus"/>
    <property type="evidence" value="ECO:0007669"/>
    <property type="project" value="UniProtKB-SubCell"/>
</dbReference>
<dbReference type="CDD" id="cd00130">
    <property type="entry name" value="PAS"/>
    <property type="match status" value="1"/>
</dbReference>
<evidence type="ECO:0000313" key="17">
    <source>
        <dbReference type="Proteomes" id="UP000233160"/>
    </source>
</evidence>
<dbReference type="GO" id="GO:0016922">
    <property type="term" value="F:nuclear receptor binding"/>
    <property type="evidence" value="ECO:0007669"/>
    <property type="project" value="TreeGrafter"/>
</dbReference>
<evidence type="ECO:0000256" key="7">
    <source>
        <dbReference type="ARBA" id="ARBA00023159"/>
    </source>
</evidence>
<evidence type="ECO:0000256" key="5">
    <source>
        <dbReference type="ARBA" id="ARBA00023015"/>
    </source>
</evidence>
<dbReference type="SUPFAM" id="SSF55785">
    <property type="entry name" value="PYP-like sensor domain (PAS domain)"/>
    <property type="match status" value="2"/>
</dbReference>
<keyword evidence="8" id="KW-0804">Transcription</keyword>
<dbReference type="SMART" id="SM00353">
    <property type="entry name" value="HLH"/>
    <property type="match status" value="1"/>
</dbReference>
<dbReference type="FunFam" id="3.30.450.20:FF:000007">
    <property type="entry name" value="Nuclear receptor coactivator"/>
    <property type="match status" value="1"/>
</dbReference>
<dbReference type="CDD" id="cd18950">
    <property type="entry name" value="bHLH-PAS_NCoA2_SRC2"/>
    <property type="match status" value="1"/>
</dbReference>
<feature type="region of interest" description="Disordered" evidence="13">
    <location>
        <begin position="710"/>
        <end position="737"/>
    </location>
</feature>
<sequence>MSGMGENTSDPSRAETRKRKECPDQLGPSPKRNTEKRNREQENKYIEELAELIFANFNDIDNFNFKPDKCAILKETVKQIRQIKEQEKAAAANIDEVQKSDVSSTGQGVIDKDALGPMMLEALDGFFFVVNMEGNVVFVSENVTQYLRYNQEELMNKSVYSILHVGDHTEFVKNLLPKSIVNGGSWSGEPPRRNSHTFNCRMLVKPLPDSEEEGHDNQEAHQKYETMQCFAVSQPKSIKEEGEDLQSCLICVARRVPMKERPVLPSSESFTTRQDLQGKITSLDTSTMRAAMKPGWEDLVRRCIQKFHAQHEGESVSYAKRHHHEVLRQGLAFSQIYRFSLSDGTLVAAQTKSKLIRSQTTNEPQLVISLHMLHREQNVCVMNPDLTGQALGKPLNPISSSSPAHQVLCSGNPGQDMTLSSNINFPVNGPKEQMGMPMGRFGGSGGMNHVSGMQATTPQGSNYALKMNSPSQSSPGMNPGQPNSMLSPRHRMSPGVAGSPRIPPSQFSPAGSLHSPVGVCSSTGNSHSYTNSSLNALQALSEGHGVSLGSSLASPDLKMGNLQNSPVNMNPPPLSKMGSLDSKDCFGLYGEPSEGTTGQAESSCHPGEQKDTNDPSLPPAVSSERAEAQSSRLHDSKGQTKLLQLLTTKSDQMEPSPLASSLSDTNKDSTGGLPGSGSTHGTSLKEKHKILHRLLQDSSSPVDLAKLTAEATGKDLSQESSSTAPGSEVTIKQEPVSPKKKENALLRYLLDKDDTKDIGLPEITPKLERLDSKTDPASNTKLIAMKTEKEEMSFEPSDQPGSELDNLEEILDDLQNSQLPQLFPDTRPGAPAGSVDKQAIINDLMQLTADNSPVTPVGAQKTALRISQSRMIGSNASRPTIPSGEWAPQSSAVRVTCAATTSAMNRPIQGGMIRNPTANIPMRPNGQPGQRQMLQSQTMNIGKGHLN</sequence>
<feature type="compositionally biased region" description="Low complexity" evidence="13">
    <location>
        <begin position="639"/>
        <end position="649"/>
    </location>
</feature>
<accession>A0A2K6FHY1</accession>
<dbReference type="PROSITE" id="PS50888">
    <property type="entry name" value="BHLH"/>
    <property type="match status" value="1"/>
</dbReference>
<feature type="region of interest" description="Disordered" evidence="13">
    <location>
        <begin position="557"/>
        <end position="689"/>
    </location>
</feature>
<dbReference type="Pfam" id="PF00989">
    <property type="entry name" value="PAS"/>
    <property type="match status" value="1"/>
</dbReference>
<feature type="region of interest" description="Disordered" evidence="13">
    <location>
        <begin position="923"/>
        <end position="947"/>
    </location>
</feature>
<feature type="domain" description="BHLH" evidence="15">
    <location>
        <begin position="26"/>
        <end position="83"/>
    </location>
</feature>
<dbReference type="Ensembl" id="ENSPCOT00000024188.1">
    <property type="protein sequence ID" value="ENSPCOP00000013584.1"/>
    <property type="gene ID" value="ENSPCOG00000018415.1"/>
</dbReference>
<feature type="region of interest" description="Disordered" evidence="13">
    <location>
        <begin position="467"/>
        <end position="513"/>
    </location>
</feature>
<dbReference type="Pfam" id="PF23172">
    <property type="entry name" value="bHLH_NCOA"/>
    <property type="match status" value="1"/>
</dbReference>
<evidence type="ECO:0000256" key="3">
    <source>
        <dbReference type="ARBA" id="ARBA00013484"/>
    </source>
</evidence>
<evidence type="ECO:0000256" key="12">
    <source>
        <dbReference type="ARBA" id="ARBA00064983"/>
    </source>
</evidence>
<dbReference type="InterPro" id="IPR014935">
    <property type="entry name" value="SRC/p160_LXXLL"/>
</dbReference>
<dbReference type="PANTHER" id="PTHR10684">
    <property type="entry name" value="NUCLEAR RECEPTOR COACTIVATOR"/>
    <property type="match status" value="1"/>
</dbReference>
<dbReference type="SUPFAM" id="SSF47459">
    <property type="entry name" value="HLH, helix-loop-helix DNA-binding domain"/>
    <property type="match status" value="1"/>
</dbReference>